<evidence type="ECO:0000313" key="10">
    <source>
        <dbReference type="Proteomes" id="UP000036681"/>
    </source>
</evidence>
<dbReference type="GO" id="GO:0016020">
    <property type="term" value="C:membrane"/>
    <property type="evidence" value="ECO:0007669"/>
    <property type="project" value="InterPro"/>
</dbReference>
<dbReference type="WBParaSite" id="ALUE_0001039601-mRNA-1">
    <property type="protein sequence ID" value="ALUE_0001039601-mRNA-1"/>
    <property type="gene ID" value="ALUE_0001039601"/>
</dbReference>
<dbReference type="Pfam" id="PF03083">
    <property type="entry name" value="MtN3_slv"/>
    <property type="match status" value="2"/>
</dbReference>
<evidence type="ECO:0000256" key="7">
    <source>
        <dbReference type="ARBA" id="ARBA00022989"/>
    </source>
</evidence>
<feature type="transmembrane region" description="Helical" evidence="9">
    <location>
        <begin position="12"/>
        <end position="34"/>
    </location>
</feature>
<dbReference type="PANTHER" id="PTHR10791">
    <property type="entry name" value="RAG1-ACTIVATING PROTEIN 1"/>
    <property type="match status" value="1"/>
</dbReference>
<dbReference type="AlphaFoldDB" id="A0A9J2PLH0"/>
<keyword evidence="4 9" id="KW-0762">Sugar transport</keyword>
<keyword evidence="7 9" id="KW-1133">Transmembrane helix</keyword>
<comment type="caution">
    <text evidence="9">Lacks conserved residue(s) required for the propagation of feature annotation.</text>
</comment>
<dbReference type="Gene3D" id="1.20.1280.290">
    <property type="match status" value="2"/>
</dbReference>
<evidence type="ECO:0000256" key="3">
    <source>
        <dbReference type="ARBA" id="ARBA00022448"/>
    </source>
</evidence>
<feature type="transmembrane region" description="Helical" evidence="9">
    <location>
        <begin position="194"/>
        <end position="216"/>
    </location>
</feature>
<dbReference type="PANTHER" id="PTHR10791:SF233">
    <property type="entry name" value="SUGAR TRANSPORTER SWEET"/>
    <property type="match status" value="1"/>
</dbReference>
<feature type="transmembrane region" description="Helical" evidence="9">
    <location>
        <begin position="80"/>
        <end position="99"/>
    </location>
</feature>
<evidence type="ECO:0000256" key="8">
    <source>
        <dbReference type="ARBA" id="ARBA00023136"/>
    </source>
</evidence>
<feature type="transmembrane region" description="Helical" evidence="9">
    <location>
        <begin position="168"/>
        <end position="188"/>
    </location>
</feature>
<evidence type="ECO:0000256" key="2">
    <source>
        <dbReference type="ARBA" id="ARBA00007809"/>
    </source>
</evidence>
<dbReference type="GO" id="GO:0051119">
    <property type="term" value="F:sugar transmembrane transporter activity"/>
    <property type="evidence" value="ECO:0007669"/>
    <property type="project" value="InterPro"/>
</dbReference>
<dbReference type="Proteomes" id="UP000036681">
    <property type="component" value="Unplaced"/>
</dbReference>
<evidence type="ECO:0000256" key="5">
    <source>
        <dbReference type="ARBA" id="ARBA00022692"/>
    </source>
</evidence>
<comment type="subcellular location">
    <subcellularLocation>
        <location evidence="1">Endomembrane system</location>
        <topology evidence="1">Multi-pass membrane protein</topology>
    </subcellularLocation>
</comment>
<evidence type="ECO:0000313" key="11">
    <source>
        <dbReference type="WBParaSite" id="ALUE_0001039601-mRNA-1"/>
    </source>
</evidence>
<comment type="function">
    <text evidence="9">Mediates sugar transport across membranes.</text>
</comment>
<proteinExistence type="inferred from homology"/>
<dbReference type="GO" id="GO:0012505">
    <property type="term" value="C:endomembrane system"/>
    <property type="evidence" value="ECO:0007669"/>
    <property type="project" value="UniProtKB-SubCell"/>
</dbReference>
<keyword evidence="5 9" id="KW-0812">Transmembrane</keyword>
<evidence type="ECO:0000256" key="4">
    <source>
        <dbReference type="ARBA" id="ARBA00022597"/>
    </source>
</evidence>
<protein>
    <recommendedName>
        <fullName evidence="9">Sugar transporter SWEET</fullName>
    </recommendedName>
</protein>
<comment type="similarity">
    <text evidence="2 9">Belongs to the SWEET sugar transporter family.</text>
</comment>
<keyword evidence="10" id="KW-1185">Reference proteome</keyword>
<evidence type="ECO:0000256" key="9">
    <source>
        <dbReference type="RuleBase" id="RU910715"/>
    </source>
</evidence>
<accession>A0A9J2PLH0</accession>
<evidence type="ECO:0000256" key="6">
    <source>
        <dbReference type="ARBA" id="ARBA00022737"/>
    </source>
</evidence>
<sequence length="232" mass="26262">MSNLVSHLIALYTANTAWSVFLTSTAVHAILLIASPVQAVCKWYRRQSSDGDTALPYVCACVGSSLWLRYSMFINDFKLILLQTYAVVMQLFFIIALLFYRSRKRSITRGLLSIVLLLLALFIYVEGLAYEDGKKLIGRFASGSQIAGSLVCPYLIHRAVKTKVIDFVPFAPVAFTWIMEMHAIIYSIAINDFYMLLANTTFFIMDGSLLAMFFIYPSERKTQPKLRSITVF</sequence>
<organism evidence="10 11">
    <name type="scientific">Ascaris lumbricoides</name>
    <name type="common">Giant roundworm</name>
    <dbReference type="NCBI Taxonomy" id="6252"/>
    <lineage>
        <taxon>Eukaryota</taxon>
        <taxon>Metazoa</taxon>
        <taxon>Ecdysozoa</taxon>
        <taxon>Nematoda</taxon>
        <taxon>Chromadorea</taxon>
        <taxon>Rhabditida</taxon>
        <taxon>Spirurina</taxon>
        <taxon>Ascaridomorpha</taxon>
        <taxon>Ascaridoidea</taxon>
        <taxon>Ascarididae</taxon>
        <taxon>Ascaris</taxon>
    </lineage>
</organism>
<keyword evidence="6" id="KW-0677">Repeat</keyword>
<keyword evidence="3 9" id="KW-0813">Transport</keyword>
<evidence type="ECO:0000256" key="1">
    <source>
        <dbReference type="ARBA" id="ARBA00004127"/>
    </source>
</evidence>
<reference evidence="11" key="1">
    <citation type="submission" date="2023-03" db="UniProtKB">
        <authorList>
            <consortium name="WormBaseParasite"/>
        </authorList>
    </citation>
    <scope>IDENTIFICATION</scope>
</reference>
<name>A0A9J2PLH0_ASCLU</name>
<keyword evidence="8 9" id="KW-0472">Membrane</keyword>
<dbReference type="InterPro" id="IPR047664">
    <property type="entry name" value="SWEET"/>
</dbReference>
<dbReference type="InterPro" id="IPR004316">
    <property type="entry name" value="SWEET_rpt"/>
</dbReference>
<feature type="transmembrane region" description="Helical" evidence="9">
    <location>
        <begin position="111"/>
        <end position="130"/>
    </location>
</feature>